<evidence type="ECO:0000313" key="2">
    <source>
        <dbReference type="Proteomes" id="UP001165960"/>
    </source>
</evidence>
<name>A0ACC2RRW8_9FUNG</name>
<dbReference type="EMBL" id="QTSX02006595">
    <property type="protein sequence ID" value="KAJ9052831.1"/>
    <property type="molecule type" value="Genomic_DNA"/>
</dbReference>
<keyword evidence="2" id="KW-1185">Reference proteome</keyword>
<sequence>MNFSNTGGQAKSGDQHHSAPVSKRIEANTELKSNTVAEFLKCHTPYDLLPISFKVILLDNRLPVKKALGALIHNGINYAPLWDSELQQYGGLLTSNDFISLVEYYYGKANNQEAIDDLDQLQICQVQELEKSMGIYPPGPTKHAYVRPFDTLYEASQRILAANSHTIPVLDTDPSTNQPSVVTVLTQYRILKFVAVNFKAKSSLNKTLKEIGIGTYGPLATARLDAPVIELVHKFMARRVAAVPIVDEEGTVLNVFENNDVLALLREGDFSALDRPISETIRTRSESFEGVHRCQTSDTLRSILDTIKKEMVSRIVVVDAQDRLEGILTLSDILSYFLNE</sequence>
<comment type="caution">
    <text evidence="1">The sequence shown here is derived from an EMBL/GenBank/DDBJ whole genome shotgun (WGS) entry which is preliminary data.</text>
</comment>
<accession>A0ACC2RRW8</accession>
<organism evidence="1 2">
    <name type="scientific">Entomophthora muscae</name>
    <dbReference type="NCBI Taxonomy" id="34485"/>
    <lineage>
        <taxon>Eukaryota</taxon>
        <taxon>Fungi</taxon>
        <taxon>Fungi incertae sedis</taxon>
        <taxon>Zoopagomycota</taxon>
        <taxon>Entomophthoromycotina</taxon>
        <taxon>Entomophthoromycetes</taxon>
        <taxon>Entomophthorales</taxon>
        <taxon>Entomophthoraceae</taxon>
        <taxon>Entomophthora</taxon>
    </lineage>
</organism>
<proteinExistence type="predicted"/>
<dbReference type="Proteomes" id="UP001165960">
    <property type="component" value="Unassembled WGS sequence"/>
</dbReference>
<reference evidence="1" key="1">
    <citation type="submission" date="2022-04" db="EMBL/GenBank/DDBJ databases">
        <title>Genome of the entomopathogenic fungus Entomophthora muscae.</title>
        <authorList>
            <person name="Elya C."/>
            <person name="Lovett B.R."/>
            <person name="Lee E."/>
            <person name="Macias A.M."/>
            <person name="Hajek A.E."/>
            <person name="De Bivort B.L."/>
            <person name="Kasson M.T."/>
            <person name="De Fine Licht H.H."/>
            <person name="Stajich J.E."/>
        </authorList>
    </citation>
    <scope>NUCLEOTIDE SEQUENCE</scope>
    <source>
        <strain evidence="1">Berkeley</strain>
    </source>
</reference>
<gene>
    <name evidence="1" type="primary">SNF4_4</name>
    <name evidence="1" type="ORF">DSO57_1030208</name>
</gene>
<protein>
    <submittedName>
        <fullName evidence="1">AMP-activated serine/threonine-protein kinase regulatory subunit</fullName>
    </submittedName>
</protein>
<evidence type="ECO:0000313" key="1">
    <source>
        <dbReference type="EMBL" id="KAJ9052831.1"/>
    </source>
</evidence>